<organism evidence="1 2">
    <name type="scientific">Streptomyces roseirectus</name>
    <dbReference type="NCBI Taxonomy" id="2768066"/>
    <lineage>
        <taxon>Bacteria</taxon>
        <taxon>Bacillati</taxon>
        <taxon>Actinomycetota</taxon>
        <taxon>Actinomycetes</taxon>
        <taxon>Kitasatosporales</taxon>
        <taxon>Streptomycetaceae</taxon>
        <taxon>Streptomyces</taxon>
    </lineage>
</organism>
<proteinExistence type="predicted"/>
<protein>
    <submittedName>
        <fullName evidence="1">MarR family transcriptional regulator</fullName>
    </submittedName>
</protein>
<sequence>MTSVNGRVIGLAHHAGRAVAERVVGRHGLSFLGHLALRAAITQDGPLAPEELAGRLTHDLKGDHTLSQQAVDSLTAQGYLEYDDAWLLRPTDAGRDLFATVTTEVAEVSARLYAGLSEEELAVTGRVLELVTERANAELAEPAA</sequence>
<dbReference type="Proteomes" id="UP000516052">
    <property type="component" value="Chromosome"/>
</dbReference>
<dbReference type="AlphaFoldDB" id="A0A7H0ING9"/>
<evidence type="ECO:0000313" key="2">
    <source>
        <dbReference type="Proteomes" id="UP000516052"/>
    </source>
</evidence>
<name>A0A7H0ING9_9ACTN</name>
<keyword evidence="2" id="KW-1185">Reference proteome</keyword>
<dbReference type="RefSeq" id="WP_187751260.1">
    <property type="nucleotide sequence ID" value="NZ_CP060828.1"/>
</dbReference>
<evidence type="ECO:0000313" key="1">
    <source>
        <dbReference type="EMBL" id="QNP74335.1"/>
    </source>
</evidence>
<dbReference type="InterPro" id="IPR036390">
    <property type="entry name" value="WH_DNA-bd_sf"/>
</dbReference>
<dbReference type="KEGG" id="sroi:IAG44_36010"/>
<gene>
    <name evidence="1" type="ORF">IAG44_36010</name>
</gene>
<dbReference type="EMBL" id="CP060828">
    <property type="protein sequence ID" value="QNP74335.1"/>
    <property type="molecule type" value="Genomic_DNA"/>
</dbReference>
<reference evidence="1 2" key="1">
    <citation type="submission" date="2020-08" db="EMBL/GenBank/DDBJ databases">
        <title>A novel species.</title>
        <authorList>
            <person name="Gao J."/>
        </authorList>
    </citation>
    <scope>NUCLEOTIDE SEQUENCE [LARGE SCALE GENOMIC DNA]</scope>
    <source>
        <strain evidence="1 2">CRXT-G-22</strain>
    </source>
</reference>
<dbReference type="SUPFAM" id="SSF46785">
    <property type="entry name" value="Winged helix' DNA-binding domain"/>
    <property type="match status" value="1"/>
</dbReference>
<dbReference type="InterPro" id="IPR036388">
    <property type="entry name" value="WH-like_DNA-bd_sf"/>
</dbReference>
<dbReference type="Gene3D" id="1.10.10.10">
    <property type="entry name" value="Winged helix-like DNA-binding domain superfamily/Winged helix DNA-binding domain"/>
    <property type="match status" value="1"/>
</dbReference>
<accession>A0A7H0ING9</accession>